<feature type="domain" description="YHYH" evidence="2">
    <location>
        <begin position="233"/>
        <end position="267"/>
    </location>
</feature>
<dbReference type="Proteomes" id="UP000050454">
    <property type="component" value="Unassembled WGS sequence"/>
</dbReference>
<feature type="region of interest" description="Disordered" evidence="1">
    <location>
        <begin position="24"/>
        <end position="63"/>
    </location>
</feature>
<dbReference type="PROSITE" id="PS51257">
    <property type="entry name" value="PROKAR_LIPOPROTEIN"/>
    <property type="match status" value="1"/>
</dbReference>
<dbReference type="PANTHER" id="PTHR30289:SF8">
    <property type="entry name" value="YHYH DOMAIN-CONTAINING PROTEIN"/>
    <property type="match status" value="1"/>
</dbReference>
<dbReference type="PANTHER" id="PTHR30289">
    <property type="entry name" value="UNCHARACTERIZED PROTEIN YBCL-RELATED"/>
    <property type="match status" value="1"/>
</dbReference>
<reference evidence="3 4" key="1">
    <citation type="submission" date="2015-07" db="EMBL/GenBank/DDBJ databases">
        <title>The draft genome sequence of Leadbetterella sp. JN14-9.</title>
        <authorList>
            <person name="Liu Y."/>
            <person name="Du J."/>
            <person name="Shao Z."/>
        </authorList>
    </citation>
    <scope>NUCLEOTIDE SEQUENCE [LARGE SCALE GENOMIC DNA]</scope>
    <source>
        <strain evidence="3 4">JN14-9</strain>
    </source>
</reference>
<gene>
    <name evidence="3" type="ORF">AFM12_17615</name>
</gene>
<name>A0A0P7C4X3_9BACT</name>
<evidence type="ECO:0000313" key="3">
    <source>
        <dbReference type="EMBL" id="KPM47041.1"/>
    </source>
</evidence>
<comment type="caution">
    <text evidence="3">The sequence shown here is derived from an EMBL/GenBank/DDBJ whole genome shotgun (WGS) entry which is preliminary data.</text>
</comment>
<dbReference type="PATRIC" id="fig|1605367.3.peg.956"/>
<feature type="compositionally biased region" description="Pro residues" evidence="1">
    <location>
        <begin position="29"/>
        <end position="38"/>
    </location>
</feature>
<dbReference type="STRING" id="1605367.AFM12_17615"/>
<dbReference type="InterPro" id="IPR025924">
    <property type="entry name" value="YHYH_dom"/>
</dbReference>
<protein>
    <recommendedName>
        <fullName evidence="2">YHYH domain-containing protein</fullName>
    </recommendedName>
</protein>
<dbReference type="EMBL" id="LGTQ01000013">
    <property type="protein sequence ID" value="KPM47041.1"/>
    <property type="molecule type" value="Genomic_DNA"/>
</dbReference>
<feature type="domain" description="YHYH" evidence="2">
    <location>
        <begin position="133"/>
        <end position="226"/>
    </location>
</feature>
<sequence length="280" mass="30196">MKILSIILSLGILCSCDIQEAASPSLPNGNPPQGPPPMGMQNGGQNNNAGTNSGTAGEQSFDNNNTDLASGYKYFESNVEVYQEGDYMVINTTGIPNHGSPYFNSSDSRYEAYNGSNSQFFTAPNSISNSPLTYRIPLSPTKASSAEATPLGPIGVALNGIPFYNQYAAGRSPLTNEINTFDQYNGHPQQQGQYHYHVEPLYLTLNKGKDALLGYLLDGFPVYGPEENGNTVSNNELDAYHGHAHATADYPNGIYHYHITDADPYINGSGFYGNPGTISR</sequence>
<evidence type="ECO:0000256" key="1">
    <source>
        <dbReference type="SAM" id="MobiDB-lite"/>
    </source>
</evidence>
<proteinExistence type="predicted"/>
<keyword evidence="4" id="KW-1185">Reference proteome</keyword>
<dbReference type="Pfam" id="PF14240">
    <property type="entry name" value="YHYH"/>
    <property type="match status" value="2"/>
</dbReference>
<organism evidence="3 4">
    <name type="scientific">Jiulongibacter sediminis</name>
    <dbReference type="NCBI Taxonomy" id="1605367"/>
    <lineage>
        <taxon>Bacteria</taxon>
        <taxon>Pseudomonadati</taxon>
        <taxon>Bacteroidota</taxon>
        <taxon>Cytophagia</taxon>
        <taxon>Cytophagales</taxon>
        <taxon>Leadbetterellaceae</taxon>
        <taxon>Jiulongibacter</taxon>
    </lineage>
</organism>
<dbReference type="OrthoDB" id="665834at2"/>
<dbReference type="RefSeq" id="WP_082391403.1">
    <property type="nucleotide sequence ID" value="NZ_JXSZ01000013.1"/>
</dbReference>
<evidence type="ECO:0000259" key="2">
    <source>
        <dbReference type="Pfam" id="PF14240"/>
    </source>
</evidence>
<dbReference type="AlphaFoldDB" id="A0A0P7C4X3"/>
<evidence type="ECO:0000313" key="4">
    <source>
        <dbReference type="Proteomes" id="UP000050454"/>
    </source>
</evidence>
<accession>A0A0P7C4X3</accession>
<feature type="compositionally biased region" description="Low complexity" evidence="1">
    <location>
        <begin position="39"/>
        <end position="57"/>
    </location>
</feature>